<sequence length="105" mass="12064">MFDSWKNQGDDWLPRHGLGLFLATSSLPTVDLSYQVYRASGFNESSDFYNFSNIRYRAPPIKELIVKLPQLPAKSRSSINSDDMSQCILYLMVMKTPVNIPRIYP</sequence>
<gene>
    <name evidence="1" type="ORF">GGP41_000410</name>
</gene>
<reference evidence="1" key="1">
    <citation type="submission" date="2019-11" db="EMBL/GenBank/DDBJ databases">
        <title>Bipolaris sorokiniana Genome sequencing.</title>
        <authorList>
            <person name="Wang H."/>
        </authorList>
    </citation>
    <scope>NUCLEOTIDE SEQUENCE</scope>
</reference>
<organism evidence="1 2">
    <name type="scientific">Cochliobolus sativus</name>
    <name type="common">Common root rot and spot blotch fungus</name>
    <name type="synonym">Bipolaris sorokiniana</name>
    <dbReference type="NCBI Taxonomy" id="45130"/>
    <lineage>
        <taxon>Eukaryota</taxon>
        <taxon>Fungi</taxon>
        <taxon>Dikarya</taxon>
        <taxon>Ascomycota</taxon>
        <taxon>Pezizomycotina</taxon>
        <taxon>Dothideomycetes</taxon>
        <taxon>Pleosporomycetidae</taxon>
        <taxon>Pleosporales</taxon>
        <taxon>Pleosporineae</taxon>
        <taxon>Pleosporaceae</taxon>
        <taxon>Bipolaris</taxon>
    </lineage>
</organism>
<dbReference type="AlphaFoldDB" id="A0A8H5ZMT8"/>
<dbReference type="Proteomes" id="UP000624244">
    <property type="component" value="Unassembled WGS sequence"/>
</dbReference>
<evidence type="ECO:0000313" key="2">
    <source>
        <dbReference type="Proteomes" id="UP000624244"/>
    </source>
</evidence>
<protein>
    <submittedName>
        <fullName evidence="1">Uncharacterized protein</fullName>
    </submittedName>
</protein>
<dbReference type="EMBL" id="WNKQ01000004">
    <property type="protein sequence ID" value="KAF5851724.1"/>
    <property type="molecule type" value="Genomic_DNA"/>
</dbReference>
<evidence type="ECO:0000313" key="1">
    <source>
        <dbReference type="EMBL" id="KAF5851724.1"/>
    </source>
</evidence>
<proteinExistence type="predicted"/>
<comment type="caution">
    <text evidence="1">The sequence shown here is derived from an EMBL/GenBank/DDBJ whole genome shotgun (WGS) entry which is preliminary data.</text>
</comment>
<accession>A0A8H5ZMT8</accession>
<name>A0A8H5ZMT8_COCSA</name>